<name>Q1MR56_LAWIP</name>
<comment type="cofactor">
    <cofactor evidence="2 10">
        <name>NAD(+)</name>
        <dbReference type="ChEBI" id="CHEBI:57540"/>
    </cofactor>
</comment>
<dbReference type="InterPro" id="IPR001509">
    <property type="entry name" value="Epimerase_deHydtase"/>
</dbReference>
<proteinExistence type="inferred from homology"/>
<evidence type="ECO:0000256" key="4">
    <source>
        <dbReference type="ARBA" id="ARBA00007637"/>
    </source>
</evidence>
<dbReference type="Pfam" id="PF01370">
    <property type="entry name" value="Epimerase"/>
    <property type="match status" value="1"/>
</dbReference>
<keyword evidence="9 10" id="KW-0119">Carbohydrate metabolism</keyword>
<dbReference type="CDD" id="cd05247">
    <property type="entry name" value="UDP_G4E_1_SDR_e"/>
    <property type="match status" value="1"/>
</dbReference>
<comment type="pathway">
    <text evidence="3 10">Carbohydrate metabolism; galactose metabolism.</text>
</comment>
<evidence type="ECO:0000259" key="11">
    <source>
        <dbReference type="Pfam" id="PF01370"/>
    </source>
</evidence>
<dbReference type="RefSeq" id="WP_011526550.1">
    <property type="nucleotide sequence ID" value="NC_008011.1"/>
</dbReference>
<accession>Q1MR56</accession>
<dbReference type="STRING" id="363253.LI0466"/>
<comment type="similarity">
    <text evidence="4 10">Belongs to the NAD(P)-dependent epimerase/dehydratase family.</text>
</comment>
<evidence type="ECO:0000256" key="9">
    <source>
        <dbReference type="ARBA" id="ARBA00023277"/>
    </source>
</evidence>
<comment type="subunit">
    <text evidence="10">Homodimer.</text>
</comment>
<protein>
    <recommendedName>
        <fullName evidence="6 10">UDP-glucose 4-epimerase</fullName>
        <ecNumber evidence="5 10">5.1.3.2</ecNumber>
    </recommendedName>
</protein>
<evidence type="ECO:0000256" key="5">
    <source>
        <dbReference type="ARBA" id="ARBA00013189"/>
    </source>
</evidence>
<evidence type="ECO:0000313" key="13">
    <source>
        <dbReference type="Proteomes" id="UP000002430"/>
    </source>
</evidence>
<dbReference type="AlphaFoldDB" id="Q1MR56"/>
<dbReference type="Proteomes" id="UP000002430">
    <property type="component" value="Chromosome"/>
</dbReference>
<evidence type="ECO:0000256" key="2">
    <source>
        <dbReference type="ARBA" id="ARBA00001911"/>
    </source>
</evidence>
<dbReference type="InterPro" id="IPR036291">
    <property type="entry name" value="NAD(P)-bd_dom_sf"/>
</dbReference>
<evidence type="ECO:0000256" key="10">
    <source>
        <dbReference type="RuleBase" id="RU366046"/>
    </source>
</evidence>
<sequence>MKVIVTGGAGYIGSHTCKELARQGYNPIVYDNLSTGHKSLVQWGEFEYGDILDLSRLQSVFHKHKPDGVIHFAAKSIVSESVSNPGYYFRNNVTGTLNLLETIYNSKVKYIVVSGTCAVYGQPEQMPIHEDMPKLPVTTYGVSKLVMESMLKSFEAAYGLSWVSLRYFNAAGCDLDGETGEWHEPETHLIPLILKTITSNTPLTIFGDNYPTEDGTCVRDYIHVCDLARAHVLALNYLAKGETSEAINLGTGSGFSVRQIIDSVERITGRSVPYRLGQRREGDPPCLISSNQKAASLLGWRPQYSNIDQIIASAWNWHSNFCNTTFYNNR</sequence>
<dbReference type="Gene3D" id="3.40.50.720">
    <property type="entry name" value="NAD(P)-binding Rossmann-like Domain"/>
    <property type="match status" value="1"/>
</dbReference>
<dbReference type="UniPathway" id="UPA00214"/>
<evidence type="ECO:0000313" key="12">
    <source>
        <dbReference type="EMBL" id="CAJ54520.1"/>
    </source>
</evidence>
<dbReference type="KEGG" id="lip:LI0466"/>
<dbReference type="EC" id="5.1.3.2" evidence="5 10"/>
<evidence type="ECO:0000256" key="1">
    <source>
        <dbReference type="ARBA" id="ARBA00000083"/>
    </source>
</evidence>
<keyword evidence="13" id="KW-1185">Reference proteome</keyword>
<keyword evidence="8 10" id="KW-0413">Isomerase</keyword>
<dbReference type="eggNOG" id="COG1087">
    <property type="taxonomic scope" value="Bacteria"/>
</dbReference>
<comment type="catalytic activity">
    <reaction evidence="1 10">
        <text>UDP-alpha-D-glucose = UDP-alpha-D-galactose</text>
        <dbReference type="Rhea" id="RHEA:22168"/>
        <dbReference type="ChEBI" id="CHEBI:58885"/>
        <dbReference type="ChEBI" id="CHEBI:66914"/>
        <dbReference type="EC" id="5.1.3.2"/>
    </reaction>
</comment>
<organism evidence="12 13">
    <name type="scientific">Lawsonia intracellularis (strain PHE/MN1-00)</name>
    <dbReference type="NCBI Taxonomy" id="363253"/>
    <lineage>
        <taxon>Bacteria</taxon>
        <taxon>Pseudomonadati</taxon>
        <taxon>Thermodesulfobacteriota</taxon>
        <taxon>Desulfovibrionia</taxon>
        <taxon>Desulfovibrionales</taxon>
        <taxon>Desulfovibrionaceae</taxon>
        <taxon>Lawsonia</taxon>
    </lineage>
</organism>
<evidence type="ECO:0000256" key="8">
    <source>
        <dbReference type="ARBA" id="ARBA00023235"/>
    </source>
</evidence>
<keyword evidence="7 10" id="KW-0520">NAD</keyword>
<dbReference type="GO" id="GO:0033499">
    <property type="term" value="P:galactose catabolic process via UDP-galactose, Leloir pathway"/>
    <property type="evidence" value="ECO:0007669"/>
    <property type="project" value="TreeGrafter"/>
</dbReference>
<dbReference type="PANTHER" id="PTHR43725:SF53">
    <property type="entry name" value="UDP-ARABINOSE 4-EPIMERASE 1"/>
    <property type="match status" value="1"/>
</dbReference>
<dbReference type="Gene3D" id="3.90.25.10">
    <property type="entry name" value="UDP-galactose 4-epimerase, domain 1"/>
    <property type="match status" value="1"/>
</dbReference>
<feature type="domain" description="NAD-dependent epimerase/dehydratase" evidence="11">
    <location>
        <begin position="3"/>
        <end position="250"/>
    </location>
</feature>
<dbReference type="EMBL" id="AM180252">
    <property type="protein sequence ID" value="CAJ54520.1"/>
    <property type="molecule type" value="Genomic_DNA"/>
</dbReference>
<dbReference type="OrthoDB" id="9801785at2"/>
<dbReference type="PANTHER" id="PTHR43725">
    <property type="entry name" value="UDP-GLUCOSE 4-EPIMERASE"/>
    <property type="match status" value="1"/>
</dbReference>
<evidence type="ECO:0000256" key="6">
    <source>
        <dbReference type="ARBA" id="ARBA00018569"/>
    </source>
</evidence>
<gene>
    <name evidence="12" type="primary">galE</name>
    <name evidence="12" type="ordered locus">LI0466</name>
</gene>
<dbReference type="SUPFAM" id="SSF51735">
    <property type="entry name" value="NAD(P)-binding Rossmann-fold domains"/>
    <property type="match status" value="1"/>
</dbReference>
<reference evidence="12 13" key="1">
    <citation type="submission" date="2005-11" db="EMBL/GenBank/DDBJ databases">
        <title>The complete genome sequence of Lawsonia intracellularis: the causative agent of proliferative enteropathy.</title>
        <authorList>
            <person name="Kaur K."/>
            <person name="Zhang Q."/>
            <person name="Beckler D."/>
            <person name="Munir S."/>
            <person name="Li L."/>
            <person name="Kinsley K."/>
            <person name="Herron L."/>
            <person name="Peterson A."/>
            <person name="May B."/>
            <person name="Singh S."/>
            <person name="Gebhart C."/>
            <person name="Kapur V."/>
        </authorList>
    </citation>
    <scope>NUCLEOTIDE SEQUENCE [LARGE SCALE GENOMIC DNA]</scope>
    <source>
        <strain evidence="12 13">PHE/MN1-00</strain>
    </source>
</reference>
<dbReference type="HOGENOM" id="CLU_007383_1_10_7"/>
<dbReference type="InterPro" id="IPR005886">
    <property type="entry name" value="UDP_G4E"/>
</dbReference>
<dbReference type="NCBIfam" id="TIGR01179">
    <property type="entry name" value="galE"/>
    <property type="match status" value="1"/>
</dbReference>
<dbReference type="GO" id="GO:0003978">
    <property type="term" value="F:UDP-glucose 4-epimerase activity"/>
    <property type="evidence" value="ECO:0007669"/>
    <property type="project" value="UniProtKB-UniRule"/>
</dbReference>
<evidence type="ECO:0000256" key="7">
    <source>
        <dbReference type="ARBA" id="ARBA00023027"/>
    </source>
</evidence>
<evidence type="ECO:0000256" key="3">
    <source>
        <dbReference type="ARBA" id="ARBA00004947"/>
    </source>
</evidence>